<sequence>ESSYKYFVGYFQREYQQIEVEDQVLEIVGFPLQFSALCQGTIWTGVTNNAQLVTIPETGQIIPVIQSLDKIASIGLANWGSITFIEDDWIKFVTNTGEVRNFNGRQFGPDETADQETGEPKFKKAIENAHNQFTAIYLRLIGYLAWWRAK</sequence>
<reference evidence="1" key="1">
    <citation type="journal article" date="2014" name="Front. Microbiol.">
        <title>High frequency of phylogenetically diverse reductive dehalogenase-homologous genes in deep subseafloor sedimentary metagenomes.</title>
        <authorList>
            <person name="Kawai M."/>
            <person name="Futagami T."/>
            <person name="Toyoda A."/>
            <person name="Takaki Y."/>
            <person name="Nishi S."/>
            <person name="Hori S."/>
            <person name="Arai W."/>
            <person name="Tsubouchi T."/>
            <person name="Morono Y."/>
            <person name="Uchiyama I."/>
            <person name="Ito T."/>
            <person name="Fujiyama A."/>
            <person name="Inagaki F."/>
            <person name="Takami H."/>
        </authorList>
    </citation>
    <scope>NUCLEOTIDE SEQUENCE</scope>
    <source>
        <strain evidence="1">Expedition CK06-06</strain>
    </source>
</reference>
<gene>
    <name evidence="1" type="ORF">S01H1_71026</name>
</gene>
<accession>X0XNG6</accession>
<dbReference type="AlphaFoldDB" id="X0XNG6"/>
<organism evidence="1">
    <name type="scientific">marine sediment metagenome</name>
    <dbReference type="NCBI Taxonomy" id="412755"/>
    <lineage>
        <taxon>unclassified sequences</taxon>
        <taxon>metagenomes</taxon>
        <taxon>ecological metagenomes</taxon>
    </lineage>
</organism>
<name>X0XNG6_9ZZZZ</name>
<protein>
    <submittedName>
        <fullName evidence="1">Uncharacterized protein</fullName>
    </submittedName>
</protein>
<proteinExistence type="predicted"/>
<dbReference type="EMBL" id="BARS01047267">
    <property type="protein sequence ID" value="GAG38193.1"/>
    <property type="molecule type" value="Genomic_DNA"/>
</dbReference>
<comment type="caution">
    <text evidence="1">The sequence shown here is derived from an EMBL/GenBank/DDBJ whole genome shotgun (WGS) entry which is preliminary data.</text>
</comment>
<feature type="non-terminal residue" evidence="1">
    <location>
        <position position="1"/>
    </location>
</feature>
<evidence type="ECO:0000313" key="1">
    <source>
        <dbReference type="EMBL" id="GAG38193.1"/>
    </source>
</evidence>